<reference evidence="7 8" key="1">
    <citation type="submission" date="2019-11" db="EMBL/GenBank/DDBJ databases">
        <title>Agromyces kandeliae sp. nov., isolated from mangrove soil.</title>
        <authorList>
            <person name="Wang R."/>
        </authorList>
    </citation>
    <scope>NUCLEOTIDE SEQUENCE [LARGE SCALE GENOMIC DNA]</scope>
    <source>
        <strain evidence="7 8">JCM 11433</strain>
    </source>
</reference>
<feature type="domain" description="Major facilitator superfamily (MFS) profile" evidence="6">
    <location>
        <begin position="7"/>
        <end position="403"/>
    </location>
</feature>
<evidence type="ECO:0000259" key="6">
    <source>
        <dbReference type="PROSITE" id="PS50850"/>
    </source>
</evidence>
<dbReference type="InterPro" id="IPR036259">
    <property type="entry name" value="MFS_trans_sf"/>
</dbReference>
<dbReference type="InterPro" id="IPR011701">
    <property type="entry name" value="MFS"/>
</dbReference>
<feature type="transmembrane region" description="Helical" evidence="5">
    <location>
        <begin position="166"/>
        <end position="185"/>
    </location>
</feature>
<dbReference type="Gene3D" id="1.20.1250.20">
    <property type="entry name" value="MFS general substrate transporter like domains"/>
    <property type="match status" value="1"/>
</dbReference>
<dbReference type="OrthoDB" id="4008739at2"/>
<feature type="transmembrane region" description="Helical" evidence="5">
    <location>
        <begin position="353"/>
        <end position="373"/>
    </location>
</feature>
<feature type="transmembrane region" description="Helical" evidence="5">
    <location>
        <begin position="46"/>
        <end position="64"/>
    </location>
</feature>
<keyword evidence="2 5" id="KW-0812">Transmembrane</keyword>
<feature type="transmembrane region" description="Helical" evidence="5">
    <location>
        <begin position="379"/>
        <end position="399"/>
    </location>
</feature>
<protein>
    <submittedName>
        <fullName evidence="7">MFS transporter</fullName>
    </submittedName>
</protein>
<feature type="transmembrane region" description="Helical" evidence="5">
    <location>
        <begin position="220"/>
        <end position="238"/>
    </location>
</feature>
<dbReference type="AlphaFoldDB" id="A0A6I3M719"/>
<dbReference type="InterPro" id="IPR020846">
    <property type="entry name" value="MFS_dom"/>
</dbReference>
<comment type="subcellular location">
    <subcellularLocation>
        <location evidence="1">Cell membrane</location>
        <topology evidence="1">Multi-pass membrane protein</topology>
    </subcellularLocation>
</comment>
<evidence type="ECO:0000256" key="3">
    <source>
        <dbReference type="ARBA" id="ARBA00022989"/>
    </source>
</evidence>
<feature type="transmembrane region" description="Helical" evidence="5">
    <location>
        <begin position="258"/>
        <end position="279"/>
    </location>
</feature>
<feature type="transmembrane region" description="Helical" evidence="5">
    <location>
        <begin position="76"/>
        <end position="94"/>
    </location>
</feature>
<dbReference type="PANTHER" id="PTHR23508:SF10">
    <property type="entry name" value="CARBOXYLIC ACID TRANSPORTER PROTEIN HOMOLOG"/>
    <property type="match status" value="1"/>
</dbReference>
<organism evidence="7 8">
    <name type="scientific">Agromyces bracchium</name>
    <dbReference type="NCBI Taxonomy" id="88376"/>
    <lineage>
        <taxon>Bacteria</taxon>
        <taxon>Bacillati</taxon>
        <taxon>Actinomycetota</taxon>
        <taxon>Actinomycetes</taxon>
        <taxon>Micrococcales</taxon>
        <taxon>Microbacteriaceae</taxon>
        <taxon>Agromyces</taxon>
    </lineage>
</organism>
<feature type="transmembrane region" description="Helical" evidence="5">
    <location>
        <begin position="7"/>
        <end position="34"/>
    </location>
</feature>
<feature type="transmembrane region" description="Helical" evidence="5">
    <location>
        <begin position="134"/>
        <end position="154"/>
    </location>
</feature>
<dbReference type="Pfam" id="PF07690">
    <property type="entry name" value="MFS_1"/>
    <property type="match status" value="1"/>
</dbReference>
<evidence type="ECO:0000256" key="1">
    <source>
        <dbReference type="ARBA" id="ARBA00004651"/>
    </source>
</evidence>
<dbReference type="PROSITE" id="PS50850">
    <property type="entry name" value="MFS"/>
    <property type="match status" value="1"/>
</dbReference>
<evidence type="ECO:0000313" key="8">
    <source>
        <dbReference type="Proteomes" id="UP000433071"/>
    </source>
</evidence>
<dbReference type="EMBL" id="WMLB01000025">
    <property type="protein sequence ID" value="MTH69289.1"/>
    <property type="molecule type" value="Genomic_DNA"/>
</dbReference>
<comment type="caution">
    <text evidence="7">The sequence shown here is derived from an EMBL/GenBank/DDBJ whole genome shotgun (WGS) entry which is preliminary data.</text>
</comment>
<dbReference type="RefSeq" id="WP_155052290.1">
    <property type="nucleotide sequence ID" value="NZ_BAAAIB010000014.1"/>
</dbReference>
<evidence type="ECO:0000313" key="7">
    <source>
        <dbReference type="EMBL" id="MTH69289.1"/>
    </source>
</evidence>
<dbReference type="PANTHER" id="PTHR23508">
    <property type="entry name" value="CARBOXYLIC ACID TRANSPORTER PROTEIN HOMOLOG"/>
    <property type="match status" value="1"/>
</dbReference>
<dbReference type="Proteomes" id="UP000433071">
    <property type="component" value="Unassembled WGS sequence"/>
</dbReference>
<keyword evidence="8" id="KW-1185">Reference proteome</keyword>
<dbReference type="SUPFAM" id="SSF103473">
    <property type="entry name" value="MFS general substrate transporter"/>
    <property type="match status" value="1"/>
</dbReference>
<dbReference type="GO" id="GO:0005886">
    <property type="term" value="C:plasma membrane"/>
    <property type="evidence" value="ECO:0007669"/>
    <property type="project" value="UniProtKB-SubCell"/>
</dbReference>
<feature type="transmembrane region" description="Helical" evidence="5">
    <location>
        <begin position="288"/>
        <end position="308"/>
    </location>
</feature>
<feature type="transmembrane region" description="Helical" evidence="5">
    <location>
        <begin position="314"/>
        <end position="333"/>
    </location>
</feature>
<accession>A0A6I3M719</accession>
<keyword evidence="3 5" id="KW-1133">Transmembrane helix</keyword>
<keyword evidence="4 5" id="KW-0472">Membrane</keyword>
<sequence length="423" mass="44684">MARSPRPWWVAIVAGLASYIDSSAIIGFSATLVIYQQALDLEPLQVGAAAGTLTASIAGGALLGGRLGDRFGRRPVFTATMLLIIAAALLVMSATTFTLVLVGAILLGVGIGADLPVSLSTISEAAPPERRGRLIAFSNLLWAVGVVATMLLLTQVGDLGRQGAQIVFAHVAIVSTLVLIGRLGIPESATWIAARAERRAGIRTLRAERASWTDLLRREYRMPFLALIAFYSLTNLVANTNGQFGSYILVNFGGTSVAQASAIMLVSVPVVFLGMIWFMRIVDTPRRLIYFGAGAIMGVLSPLTLAVFGVTPLTYMTALLLGAGALAFAADGIMKVWTQESFPTLLRSSAQGAIIAIARLVAAGAAVMTPLVLNVGTTLLYTILATAQSVGVVIAWSVFRDRRRLDIFTTEATVHEDPGSLRA</sequence>
<evidence type="ECO:0000256" key="4">
    <source>
        <dbReference type="ARBA" id="ARBA00023136"/>
    </source>
</evidence>
<name>A0A6I3M719_9MICO</name>
<evidence type="ECO:0000256" key="5">
    <source>
        <dbReference type="SAM" id="Phobius"/>
    </source>
</evidence>
<evidence type="ECO:0000256" key="2">
    <source>
        <dbReference type="ARBA" id="ARBA00022692"/>
    </source>
</evidence>
<proteinExistence type="predicted"/>
<dbReference type="GO" id="GO:0046943">
    <property type="term" value="F:carboxylic acid transmembrane transporter activity"/>
    <property type="evidence" value="ECO:0007669"/>
    <property type="project" value="TreeGrafter"/>
</dbReference>
<gene>
    <name evidence="7" type="ORF">GJ743_13015</name>
</gene>
<feature type="transmembrane region" description="Helical" evidence="5">
    <location>
        <begin position="100"/>
        <end position="122"/>
    </location>
</feature>